<evidence type="ECO:0000313" key="7">
    <source>
        <dbReference type="Proteomes" id="UP000199546"/>
    </source>
</evidence>
<evidence type="ECO:0000256" key="1">
    <source>
        <dbReference type="ARBA" id="ARBA00022617"/>
    </source>
</evidence>
<dbReference type="GO" id="GO:0046872">
    <property type="term" value="F:metal ion binding"/>
    <property type="evidence" value="ECO:0007669"/>
    <property type="project" value="UniProtKB-KW"/>
</dbReference>
<dbReference type="PROSITE" id="PS00191">
    <property type="entry name" value="CYTOCHROME_B5_1"/>
    <property type="match status" value="1"/>
</dbReference>
<feature type="compositionally biased region" description="Low complexity" evidence="4">
    <location>
        <begin position="401"/>
        <end position="417"/>
    </location>
</feature>
<evidence type="ECO:0000256" key="2">
    <source>
        <dbReference type="ARBA" id="ARBA00022723"/>
    </source>
</evidence>
<dbReference type="SMART" id="SM01117">
    <property type="entry name" value="Cyt-b5"/>
    <property type="match status" value="1"/>
</dbReference>
<dbReference type="InterPro" id="IPR037217">
    <property type="entry name" value="Trp/Indoleamine_2_3_dOase-like"/>
</dbReference>
<evidence type="ECO:0000256" key="4">
    <source>
        <dbReference type="SAM" id="MobiDB-lite"/>
    </source>
</evidence>
<keyword evidence="2" id="KW-0479">Metal-binding</keyword>
<evidence type="ECO:0000259" key="5">
    <source>
        <dbReference type="PROSITE" id="PS50255"/>
    </source>
</evidence>
<dbReference type="Gene3D" id="3.10.120.10">
    <property type="entry name" value="Cytochrome b5-like heme/steroid binding domain"/>
    <property type="match status" value="1"/>
</dbReference>
<evidence type="ECO:0000313" key="6">
    <source>
        <dbReference type="EMBL" id="SFT86642.1"/>
    </source>
</evidence>
<reference evidence="7" key="1">
    <citation type="submission" date="2016-10" db="EMBL/GenBank/DDBJ databases">
        <authorList>
            <person name="Varghese N."/>
            <person name="Submissions S."/>
        </authorList>
    </citation>
    <scope>NUCLEOTIDE SEQUENCE [LARGE SCALE GENOMIC DNA]</scope>
    <source>
        <strain evidence="7">DSM 46136</strain>
    </source>
</reference>
<dbReference type="OrthoDB" id="151099at2"/>
<dbReference type="STRING" id="1296565.SAMN05660657_03577"/>
<dbReference type="RefSeq" id="WP_093581362.1">
    <property type="nucleotide sequence ID" value="NZ_FPBA01000014.1"/>
</dbReference>
<dbReference type="InterPro" id="IPR001199">
    <property type="entry name" value="Cyt_B5-like_heme/steroid-bd"/>
</dbReference>
<dbReference type="Proteomes" id="UP000199546">
    <property type="component" value="Unassembled WGS sequence"/>
</dbReference>
<dbReference type="Pfam" id="PF01231">
    <property type="entry name" value="IDO"/>
    <property type="match status" value="1"/>
</dbReference>
<organism evidence="6 7">
    <name type="scientific">Geodermatophilus amargosae</name>
    <dbReference type="NCBI Taxonomy" id="1296565"/>
    <lineage>
        <taxon>Bacteria</taxon>
        <taxon>Bacillati</taxon>
        <taxon>Actinomycetota</taxon>
        <taxon>Actinomycetes</taxon>
        <taxon>Geodermatophilales</taxon>
        <taxon>Geodermatophilaceae</taxon>
        <taxon>Geodermatophilus</taxon>
    </lineage>
</organism>
<dbReference type="Pfam" id="PF00173">
    <property type="entry name" value="Cyt-b5"/>
    <property type="match status" value="1"/>
</dbReference>
<protein>
    <submittedName>
        <fullName evidence="6">Cytochrome b5-like Heme/Steroid binding domain-containing protein</fullName>
    </submittedName>
</protein>
<dbReference type="AlphaFoldDB" id="A0A1I7BHK5"/>
<keyword evidence="3" id="KW-0408">Iron</keyword>
<dbReference type="Gene3D" id="1.20.58.480">
    <property type="match status" value="1"/>
</dbReference>
<dbReference type="PANTHER" id="PTHR28657:SF5">
    <property type="entry name" value="INDOLEAMINE 2,3-DIOXYGENASE"/>
    <property type="match status" value="1"/>
</dbReference>
<feature type="domain" description="Cytochrome b5 heme-binding" evidence="5">
    <location>
        <begin position="416"/>
        <end position="494"/>
    </location>
</feature>
<dbReference type="InterPro" id="IPR036400">
    <property type="entry name" value="Cyt_B5-like_heme/steroid_sf"/>
</dbReference>
<keyword evidence="1" id="KW-0349">Heme</keyword>
<gene>
    <name evidence="6" type="ORF">SAMN05660657_03577</name>
</gene>
<name>A0A1I7BHK5_9ACTN</name>
<evidence type="ECO:0000256" key="3">
    <source>
        <dbReference type="ARBA" id="ARBA00023004"/>
    </source>
</evidence>
<dbReference type="PROSITE" id="PS50255">
    <property type="entry name" value="CYTOCHROME_B5_2"/>
    <property type="match status" value="1"/>
</dbReference>
<accession>A0A1I7BHK5</accession>
<dbReference type="GO" id="GO:0019441">
    <property type="term" value="P:L-tryptophan catabolic process to kynurenine"/>
    <property type="evidence" value="ECO:0007669"/>
    <property type="project" value="InterPro"/>
</dbReference>
<dbReference type="PANTHER" id="PTHR28657">
    <property type="entry name" value="INDOLEAMINE 2,3-DIOXYGENASE"/>
    <property type="match status" value="1"/>
</dbReference>
<dbReference type="SUPFAM" id="SSF140959">
    <property type="entry name" value="Indolic compounds 2,3-dioxygenase-like"/>
    <property type="match status" value="1"/>
</dbReference>
<dbReference type="SUPFAM" id="SSF55856">
    <property type="entry name" value="Cytochrome b5-like heme/steroid binding domain"/>
    <property type="match status" value="1"/>
</dbReference>
<dbReference type="EMBL" id="FPBA01000014">
    <property type="protein sequence ID" value="SFT86642.1"/>
    <property type="molecule type" value="Genomic_DNA"/>
</dbReference>
<sequence>MGAHRTPPAARVLASAQEASARLGHENLGPLSADRGFLPTRPPLLCLPESHAGWDEAAARLPALFRDLAVREALDRLPVLSAGPDVLPDAALQRAATVLGLLGHAYVHCRAPQPAGLPASIAGPWAEVRRRLGRSPEPVLAYPDLIVHNWRSTDGRNALPLVSDDLRLLVPVVDDEEERVFYLTQVEILARCAPLVGAVVDAQAAVLDDDAEALRDALDTVAAVLGTATRALRLIDPRPGGRTHVDPVVWAKTVAPLAVPFAAGVLGPSGTASPVFNLLDAFLGRRRHDSQLGREILLHRRSYPPHWRRFLDAVEEVPVPGYLASRSRPDLVASFEAAREAYAGTDGFLGRHRRRVSGYLAVAFMVGRGLTIGGFAGSPRELTWQTVDSALTGSRGERGSGRVVRPPVGRPVRPTGRGISVADLAEHNDGEHGWWVAIDGRVHDVTGFLRRHPGGPAVLRAHAGLDATSAFGRAHTDGQGLRNVLGTTDIGPLTRPVLVRARALHDAWAGALTGLVHLQNAFRLDRSFGRGTDLCVADGDRPSALQADRAADAAARFADEYLPQFAADVLAPLAGLVLRERQVPLGGIRALPGRQGPGLRPDCPVRCRLDLVERRIAAAKALLVAGARCFDTWGEAVLDRGDLWRLAAEAVPPCAGAATVAVHRARPAC</sequence>
<feature type="region of interest" description="Disordered" evidence="4">
    <location>
        <begin position="393"/>
        <end position="417"/>
    </location>
</feature>
<proteinExistence type="predicted"/>
<dbReference type="GO" id="GO:0020037">
    <property type="term" value="F:heme binding"/>
    <property type="evidence" value="ECO:0007669"/>
    <property type="project" value="InterPro"/>
</dbReference>
<dbReference type="GO" id="GO:0033754">
    <property type="term" value="F:indoleamine 2,3-dioxygenase activity"/>
    <property type="evidence" value="ECO:0007669"/>
    <property type="project" value="TreeGrafter"/>
</dbReference>
<dbReference type="GO" id="GO:0005737">
    <property type="term" value="C:cytoplasm"/>
    <property type="evidence" value="ECO:0007669"/>
    <property type="project" value="TreeGrafter"/>
</dbReference>
<dbReference type="InterPro" id="IPR018506">
    <property type="entry name" value="Cyt_B5_heme-BS"/>
</dbReference>
<keyword evidence="7" id="KW-1185">Reference proteome</keyword>
<dbReference type="InterPro" id="IPR000898">
    <property type="entry name" value="Indolamine_dOase"/>
</dbReference>